<organism evidence="1">
    <name type="scientific">Ostreococcus sp. 'lucimarinus'</name>
    <dbReference type="NCBI Taxonomy" id="242159"/>
    <lineage>
        <taxon>Eukaryota</taxon>
        <taxon>Viridiplantae</taxon>
        <taxon>Chlorophyta</taxon>
        <taxon>Mamiellophyceae</taxon>
        <taxon>Mamiellales</taxon>
        <taxon>Bathycoccaceae</taxon>
        <taxon>Ostreococcus</taxon>
    </lineage>
</organism>
<protein>
    <submittedName>
        <fullName evidence="1">Uncharacterized protein</fullName>
    </submittedName>
</protein>
<gene>
    <name evidence="1" type="ORF">OLUC0939_LOCUS1500</name>
</gene>
<reference evidence="1" key="1">
    <citation type="submission" date="2021-01" db="EMBL/GenBank/DDBJ databases">
        <authorList>
            <person name="Corre E."/>
            <person name="Pelletier E."/>
            <person name="Niang G."/>
            <person name="Scheremetjew M."/>
            <person name="Finn R."/>
            <person name="Kale V."/>
            <person name="Holt S."/>
            <person name="Cochrane G."/>
            <person name="Meng A."/>
            <person name="Brown T."/>
            <person name="Cohen L."/>
        </authorList>
    </citation>
    <scope>NUCLEOTIDE SEQUENCE</scope>
    <source>
        <strain evidence="1">Clade-A-BCC118000</strain>
    </source>
</reference>
<dbReference type="EMBL" id="HBDX01001748">
    <property type="protein sequence ID" value="CAD8220780.1"/>
    <property type="molecule type" value="Transcribed_RNA"/>
</dbReference>
<evidence type="ECO:0000313" key="1">
    <source>
        <dbReference type="EMBL" id="CAD8220780.1"/>
    </source>
</evidence>
<dbReference type="AlphaFoldDB" id="A0A7R9T0C7"/>
<proteinExistence type="predicted"/>
<sequence length="247" mass="27932">MLTMLVETHACAWDEKTATEAIEGEHWDCARYAARAGALGRDGGALTTAACARKGALDQLRWMRERGVAWDASTCWSACFNGHLHVLIWARENGCPWDTRVVTESAKKGYIGCLTYALDHDAPMPQGGDMKRLIKEVNKQIENENRGNGRNVVDEDARTYEKILKLLEPEDPVMEDLQGVMSFIEELAEHAPEGAYIENCARAQRIWMRLKDVTSKVNERERRRNRRHLRELLNDAPDAAQLRGLNG</sequence>
<name>A0A7R9T0C7_9CHLO</name>
<accession>A0A7R9T0C7</accession>
<dbReference type="SUPFAM" id="SSF140860">
    <property type="entry name" value="Pseudo ankyrin repeat-like"/>
    <property type="match status" value="1"/>
</dbReference>